<evidence type="ECO:0000313" key="2">
    <source>
        <dbReference type="EMBL" id="KIN02047.1"/>
    </source>
</evidence>
<sequence length="96" mass="10184">MRSTSFIVYTAGLLASLAAATSSASNFVCTPSVNGFGINSAATDAEDFCSTALRSNSSLLEKSYGLPYITFRFSKQAQLSACPQADCLNAFKDMFN</sequence>
<protein>
    <submittedName>
        <fullName evidence="2">Uncharacterized protein</fullName>
    </submittedName>
</protein>
<reference evidence="2 3" key="1">
    <citation type="submission" date="2014-04" db="EMBL/GenBank/DDBJ databases">
        <authorList>
            <consortium name="DOE Joint Genome Institute"/>
            <person name="Kuo A."/>
            <person name="Martino E."/>
            <person name="Perotto S."/>
            <person name="Kohler A."/>
            <person name="Nagy L.G."/>
            <person name="Floudas D."/>
            <person name="Copeland A."/>
            <person name="Barry K.W."/>
            <person name="Cichocki N."/>
            <person name="Veneault-Fourrey C."/>
            <person name="LaButti K."/>
            <person name="Lindquist E.A."/>
            <person name="Lipzen A."/>
            <person name="Lundell T."/>
            <person name="Morin E."/>
            <person name="Murat C."/>
            <person name="Sun H."/>
            <person name="Tunlid A."/>
            <person name="Henrissat B."/>
            <person name="Grigoriev I.V."/>
            <person name="Hibbett D.S."/>
            <person name="Martin F."/>
            <person name="Nordberg H.P."/>
            <person name="Cantor M.N."/>
            <person name="Hua S.X."/>
        </authorList>
    </citation>
    <scope>NUCLEOTIDE SEQUENCE [LARGE SCALE GENOMIC DNA]</scope>
    <source>
        <strain evidence="2 3">Zn</strain>
    </source>
</reference>
<feature type="non-terminal residue" evidence="2">
    <location>
        <position position="96"/>
    </location>
</feature>
<dbReference type="AlphaFoldDB" id="A0A0C3HI83"/>
<dbReference type="HOGENOM" id="CLU_2365304_0_0_1"/>
<evidence type="ECO:0000313" key="3">
    <source>
        <dbReference type="Proteomes" id="UP000054321"/>
    </source>
</evidence>
<evidence type="ECO:0000256" key="1">
    <source>
        <dbReference type="SAM" id="SignalP"/>
    </source>
</evidence>
<organism evidence="2 3">
    <name type="scientific">Oidiodendron maius (strain Zn)</name>
    <dbReference type="NCBI Taxonomy" id="913774"/>
    <lineage>
        <taxon>Eukaryota</taxon>
        <taxon>Fungi</taxon>
        <taxon>Dikarya</taxon>
        <taxon>Ascomycota</taxon>
        <taxon>Pezizomycotina</taxon>
        <taxon>Leotiomycetes</taxon>
        <taxon>Leotiomycetes incertae sedis</taxon>
        <taxon>Myxotrichaceae</taxon>
        <taxon>Oidiodendron</taxon>
    </lineage>
</organism>
<feature type="chain" id="PRO_5002165114" evidence="1">
    <location>
        <begin position="21"/>
        <end position="96"/>
    </location>
</feature>
<gene>
    <name evidence="2" type="ORF">OIDMADRAFT_18791</name>
</gene>
<keyword evidence="3" id="KW-1185">Reference proteome</keyword>
<keyword evidence="1" id="KW-0732">Signal</keyword>
<name>A0A0C3HI83_OIDMZ</name>
<dbReference type="Proteomes" id="UP000054321">
    <property type="component" value="Unassembled WGS sequence"/>
</dbReference>
<accession>A0A0C3HI83</accession>
<feature type="signal peptide" evidence="1">
    <location>
        <begin position="1"/>
        <end position="20"/>
    </location>
</feature>
<dbReference type="InParanoid" id="A0A0C3HI83"/>
<dbReference type="EMBL" id="KN832875">
    <property type="protein sequence ID" value="KIN02047.1"/>
    <property type="molecule type" value="Genomic_DNA"/>
</dbReference>
<proteinExistence type="predicted"/>
<reference evidence="3" key="2">
    <citation type="submission" date="2015-01" db="EMBL/GenBank/DDBJ databases">
        <title>Evolutionary Origins and Diversification of the Mycorrhizal Mutualists.</title>
        <authorList>
            <consortium name="DOE Joint Genome Institute"/>
            <consortium name="Mycorrhizal Genomics Consortium"/>
            <person name="Kohler A."/>
            <person name="Kuo A."/>
            <person name="Nagy L.G."/>
            <person name="Floudas D."/>
            <person name="Copeland A."/>
            <person name="Barry K.W."/>
            <person name="Cichocki N."/>
            <person name="Veneault-Fourrey C."/>
            <person name="LaButti K."/>
            <person name="Lindquist E.A."/>
            <person name="Lipzen A."/>
            <person name="Lundell T."/>
            <person name="Morin E."/>
            <person name="Murat C."/>
            <person name="Riley R."/>
            <person name="Ohm R."/>
            <person name="Sun H."/>
            <person name="Tunlid A."/>
            <person name="Henrissat B."/>
            <person name="Grigoriev I.V."/>
            <person name="Hibbett D.S."/>
            <person name="Martin F."/>
        </authorList>
    </citation>
    <scope>NUCLEOTIDE SEQUENCE [LARGE SCALE GENOMIC DNA]</scope>
    <source>
        <strain evidence="3">Zn</strain>
    </source>
</reference>